<dbReference type="InterPro" id="IPR015797">
    <property type="entry name" value="NUDIX_hydrolase-like_dom_sf"/>
</dbReference>
<dbReference type="SUPFAM" id="SSF55811">
    <property type="entry name" value="Nudix"/>
    <property type="match status" value="1"/>
</dbReference>
<dbReference type="InterPro" id="IPR000086">
    <property type="entry name" value="NUDIX_hydrolase_dom"/>
</dbReference>
<dbReference type="InterPro" id="IPR020476">
    <property type="entry name" value="Nudix_hydrolase"/>
</dbReference>
<gene>
    <name evidence="6" type="ORF">J2W50_003931</name>
</gene>
<reference evidence="6 7" key="1">
    <citation type="submission" date="2023-07" db="EMBL/GenBank/DDBJ databases">
        <title>Sorghum-associated microbial communities from plants grown in Nebraska, USA.</title>
        <authorList>
            <person name="Schachtman D."/>
        </authorList>
    </citation>
    <scope>NUCLEOTIDE SEQUENCE [LARGE SCALE GENOMIC DNA]</scope>
    <source>
        <strain evidence="6 7">596</strain>
    </source>
</reference>
<keyword evidence="3" id="KW-0460">Magnesium</keyword>
<dbReference type="PANTHER" id="PTHR43046:SF12">
    <property type="entry name" value="GDP-MANNOSE MANNOSYL HYDROLASE"/>
    <property type="match status" value="1"/>
</dbReference>
<dbReference type="CDD" id="cd04685">
    <property type="entry name" value="NUDIX_Hydrolase"/>
    <property type="match status" value="1"/>
</dbReference>
<evidence type="ECO:0000313" key="6">
    <source>
        <dbReference type="EMBL" id="MDR6585713.1"/>
    </source>
</evidence>
<dbReference type="EMBL" id="JAVDSJ010000005">
    <property type="protein sequence ID" value="MDR6585713.1"/>
    <property type="molecule type" value="Genomic_DNA"/>
</dbReference>
<protein>
    <submittedName>
        <fullName evidence="6">8-oxo-dGTP pyrophosphatase MutT (NUDIX family)</fullName>
    </submittedName>
</protein>
<dbReference type="Pfam" id="PF00293">
    <property type="entry name" value="NUDIX"/>
    <property type="match status" value="1"/>
</dbReference>
<dbReference type="PROSITE" id="PS00893">
    <property type="entry name" value="NUDIX_BOX"/>
    <property type="match status" value="1"/>
</dbReference>
<dbReference type="PANTHER" id="PTHR43046">
    <property type="entry name" value="GDP-MANNOSE MANNOSYL HYDROLASE"/>
    <property type="match status" value="1"/>
</dbReference>
<evidence type="ECO:0000256" key="3">
    <source>
        <dbReference type="ARBA" id="ARBA00022842"/>
    </source>
</evidence>
<keyword evidence="2 4" id="KW-0378">Hydrolase</keyword>
<keyword evidence="7" id="KW-1185">Reference proteome</keyword>
<organism evidence="6 7">
    <name type="scientific">Herbaspirillum frisingense</name>
    <dbReference type="NCBI Taxonomy" id="92645"/>
    <lineage>
        <taxon>Bacteria</taxon>
        <taxon>Pseudomonadati</taxon>
        <taxon>Pseudomonadota</taxon>
        <taxon>Betaproteobacteria</taxon>
        <taxon>Burkholderiales</taxon>
        <taxon>Oxalobacteraceae</taxon>
        <taxon>Herbaspirillum</taxon>
    </lineage>
</organism>
<feature type="domain" description="Nudix hydrolase" evidence="5">
    <location>
        <begin position="48"/>
        <end position="192"/>
    </location>
</feature>
<comment type="cofactor">
    <cofactor evidence="1">
        <name>Mg(2+)</name>
        <dbReference type="ChEBI" id="CHEBI:18420"/>
    </cofactor>
</comment>
<dbReference type="PROSITE" id="PS51462">
    <property type="entry name" value="NUDIX"/>
    <property type="match status" value="1"/>
</dbReference>
<name>A0ABU1PID5_9BURK</name>
<evidence type="ECO:0000256" key="4">
    <source>
        <dbReference type="RuleBase" id="RU003476"/>
    </source>
</evidence>
<comment type="similarity">
    <text evidence="4">Belongs to the Nudix hydrolase family.</text>
</comment>
<evidence type="ECO:0000256" key="1">
    <source>
        <dbReference type="ARBA" id="ARBA00001946"/>
    </source>
</evidence>
<dbReference type="PRINTS" id="PR00502">
    <property type="entry name" value="NUDIXFAMILY"/>
</dbReference>
<dbReference type="InterPro" id="IPR020084">
    <property type="entry name" value="NUDIX_hydrolase_CS"/>
</dbReference>
<evidence type="ECO:0000259" key="5">
    <source>
        <dbReference type="PROSITE" id="PS51462"/>
    </source>
</evidence>
<dbReference type="RefSeq" id="WP_233207492.1">
    <property type="nucleotide sequence ID" value="NZ_JAVDSJ010000005.1"/>
</dbReference>
<evidence type="ECO:0000313" key="7">
    <source>
        <dbReference type="Proteomes" id="UP001260715"/>
    </source>
</evidence>
<dbReference type="Gene3D" id="3.90.79.10">
    <property type="entry name" value="Nucleoside Triphosphate Pyrophosphohydrolase"/>
    <property type="match status" value="1"/>
</dbReference>
<comment type="caution">
    <text evidence="6">The sequence shown here is derived from an EMBL/GenBank/DDBJ whole genome shotgun (WGS) entry which is preliminary data.</text>
</comment>
<accession>A0ABU1PID5</accession>
<sequence length="197" mass="22374">MGKPPAPPGTQVNLRPDAALLIEQTVSPPTSYVEPQKMHQERSPQPALRIRSSARLIVIDKAHRVLLFRFQHKTGALASQDHWATPGGGLEPGESHEQAAVRELREETGMTMPVPGEHVAERRFVLQLPDGEHVISDERYFLVRAGSTRVRDSQWTSHEKQVMVEHRWWSLEELQTTDETVWPKELASWLLSAIKED</sequence>
<evidence type="ECO:0000256" key="2">
    <source>
        <dbReference type="ARBA" id="ARBA00022801"/>
    </source>
</evidence>
<dbReference type="Proteomes" id="UP001260715">
    <property type="component" value="Unassembled WGS sequence"/>
</dbReference>
<proteinExistence type="inferred from homology"/>